<feature type="region of interest" description="Disordered" evidence="1">
    <location>
        <begin position="1"/>
        <end position="22"/>
    </location>
</feature>
<evidence type="ECO:0000313" key="2">
    <source>
        <dbReference type="EMBL" id="EXX51200.1"/>
    </source>
</evidence>
<comment type="caution">
    <text evidence="2">The sequence shown here is derived from an EMBL/GenBank/DDBJ whole genome shotgun (WGS) entry which is preliminary data.</text>
</comment>
<sequence>MELALAEIPGANRQTGKTSNGTLSTIRTQTTACKEGKYCSQDSGPEKLTKYTNQMHRDLQKDNILNDTQGSGAWHISLIHGSYTQFLNIFFTNKISSNKP</sequence>
<dbReference type="EMBL" id="JEMT01029705">
    <property type="protein sequence ID" value="EXX51200.1"/>
    <property type="molecule type" value="Genomic_DNA"/>
</dbReference>
<name>A0A015IBJ8_RHIIW</name>
<reference evidence="2 3" key="1">
    <citation type="submission" date="2014-02" db="EMBL/GenBank/DDBJ databases">
        <title>Single nucleus genome sequencing reveals high similarity among nuclei of an endomycorrhizal fungus.</title>
        <authorList>
            <person name="Lin K."/>
            <person name="Geurts R."/>
            <person name="Zhang Z."/>
            <person name="Limpens E."/>
            <person name="Saunders D.G."/>
            <person name="Mu D."/>
            <person name="Pang E."/>
            <person name="Cao H."/>
            <person name="Cha H."/>
            <person name="Lin T."/>
            <person name="Zhou Q."/>
            <person name="Shang Y."/>
            <person name="Li Y."/>
            <person name="Ivanov S."/>
            <person name="Sharma T."/>
            <person name="Velzen R.V."/>
            <person name="Ruijter N.D."/>
            <person name="Aanen D.K."/>
            <person name="Win J."/>
            <person name="Kamoun S."/>
            <person name="Bisseling T."/>
            <person name="Huang S."/>
        </authorList>
    </citation>
    <scope>NUCLEOTIDE SEQUENCE [LARGE SCALE GENOMIC DNA]</scope>
    <source>
        <strain evidence="3">DAOM197198w</strain>
    </source>
</reference>
<dbReference type="Proteomes" id="UP000022910">
    <property type="component" value="Unassembled WGS sequence"/>
</dbReference>
<keyword evidence="3" id="KW-1185">Reference proteome</keyword>
<dbReference type="AlphaFoldDB" id="A0A015IBJ8"/>
<evidence type="ECO:0000256" key="1">
    <source>
        <dbReference type="SAM" id="MobiDB-lite"/>
    </source>
</evidence>
<accession>A0A015IBJ8</accession>
<organism evidence="2 3">
    <name type="scientific">Rhizophagus irregularis (strain DAOM 197198w)</name>
    <name type="common">Glomus intraradices</name>
    <dbReference type="NCBI Taxonomy" id="1432141"/>
    <lineage>
        <taxon>Eukaryota</taxon>
        <taxon>Fungi</taxon>
        <taxon>Fungi incertae sedis</taxon>
        <taxon>Mucoromycota</taxon>
        <taxon>Glomeromycotina</taxon>
        <taxon>Glomeromycetes</taxon>
        <taxon>Glomerales</taxon>
        <taxon>Glomeraceae</taxon>
        <taxon>Rhizophagus</taxon>
    </lineage>
</organism>
<feature type="compositionally biased region" description="Polar residues" evidence="1">
    <location>
        <begin position="12"/>
        <end position="22"/>
    </location>
</feature>
<dbReference type="HOGENOM" id="CLU_2307596_0_0_1"/>
<protein>
    <submittedName>
        <fullName evidence="2">Uncharacterized protein</fullName>
    </submittedName>
</protein>
<gene>
    <name evidence="2" type="ORF">RirG_263930</name>
</gene>
<evidence type="ECO:0000313" key="3">
    <source>
        <dbReference type="Proteomes" id="UP000022910"/>
    </source>
</evidence>
<proteinExistence type="predicted"/>